<dbReference type="Pfam" id="PF03098">
    <property type="entry name" value="An_peroxidase"/>
    <property type="match status" value="1"/>
</dbReference>
<comment type="caution">
    <text evidence="7">The sequence shown here is derived from an EMBL/GenBank/DDBJ whole genome shotgun (WGS) entry which is preliminary data.</text>
</comment>
<evidence type="ECO:0000256" key="1">
    <source>
        <dbReference type="ARBA" id="ARBA00004613"/>
    </source>
</evidence>
<dbReference type="GO" id="GO:0004601">
    <property type="term" value="F:peroxidase activity"/>
    <property type="evidence" value="ECO:0007669"/>
    <property type="project" value="UniProtKB-KW"/>
</dbReference>
<organism evidence="7 8">
    <name type="scientific">Pristionchus entomophagus</name>
    <dbReference type="NCBI Taxonomy" id="358040"/>
    <lineage>
        <taxon>Eukaryota</taxon>
        <taxon>Metazoa</taxon>
        <taxon>Ecdysozoa</taxon>
        <taxon>Nematoda</taxon>
        <taxon>Chromadorea</taxon>
        <taxon>Rhabditida</taxon>
        <taxon>Rhabditina</taxon>
        <taxon>Diplogasteromorpha</taxon>
        <taxon>Diplogasteroidea</taxon>
        <taxon>Neodiplogasteridae</taxon>
        <taxon>Pristionchus</taxon>
    </lineage>
</organism>
<reference evidence="7" key="1">
    <citation type="submission" date="2023-10" db="EMBL/GenBank/DDBJ databases">
        <title>Genome assembly of Pristionchus species.</title>
        <authorList>
            <person name="Yoshida K."/>
            <person name="Sommer R.J."/>
        </authorList>
    </citation>
    <scope>NUCLEOTIDE SEQUENCE</scope>
    <source>
        <strain evidence="7">RS0144</strain>
    </source>
</reference>
<evidence type="ECO:0008006" key="9">
    <source>
        <dbReference type="Google" id="ProtNLM"/>
    </source>
</evidence>
<keyword evidence="8" id="KW-1185">Reference proteome</keyword>
<keyword evidence="5" id="KW-0325">Glycoprotein</keyword>
<dbReference type="AlphaFoldDB" id="A0AAV5TR20"/>
<evidence type="ECO:0000256" key="3">
    <source>
        <dbReference type="ARBA" id="ARBA00022559"/>
    </source>
</evidence>
<dbReference type="PANTHER" id="PTHR11475">
    <property type="entry name" value="OXIDASE/PEROXIDASE"/>
    <property type="match status" value="1"/>
</dbReference>
<dbReference type="EMBL" id="BTSX01000004">
    <property type="protein sequence ID" value="GMS96928.1"/>
    <property type="molecule type" value="Genomic_DNA"/>
</dbReference>
<dbReference type="GO" id="GO:0005576">
    <property type="term" value="C:extracellular region"/>
    <property type="evidence" value="ECO:0007669"/>
    <property type="project" value="UniProtKB-SubCell"/>
</dbReference>
<dbReference type="InterPro" id="IPR037120">
    <property type="entry name" value="Haem_peroxidase_sf_animal"/>
</dbReference>
<keyword evidence="2" id="KW-0964">Secreted</keyword>
<dbReference type="CDD" id="cd09823">
    <property type="entry name" value="peroxinectin_like"/>
    <property type="match status" value="1"/>
</dbReference>
<dbReference type="PRINTS" id="PR00457">
    <property type="entry name" value="ANPEROXIDASE"/>
</dbReference>
<evidence type="ECO:0000313" key="8">
    <source>
        <dbReference type="Proteomes" id="UP001432027"/>
    </source>
</evidence>
<feature type="binding site" description="axial binding residue" evidence="6">
    <location>
        <position position="331"/>
    </location>
    <ligand>
        <name>heme b</name>
        <dbReference type="ChEBI" id="CHEBI:60344"/>
    </ligand>
    <ligandPart>
        <name>Fe</name>
        <dbReference type="ChEBI" id="CHEBI:18248"/>
    </ligandPart>
</feature>
<dbReference type="PROSITE" id="PS50292">
    <property type="entry name" value="PEROXIDASE_3"/>
    <property type="match status" value="1"/>
</dbReference>
<keyword evidence="4" id="KW-0732">Signal</keyword>
<dbReference type="Proteomes" id="UP001432027">
    <property type="component" value="Unassembled WGS sequence"/>
</dbReference>
<dbReference type="FunFam" id="1.10.640.10:FF:000003">
    <property type="entry name" value="chorion peroxidase"/>
    <property type="match status" value="1"/>
</dbReference>
<dbReference type="Gene3D" id="1.10.640.10">
    <property type="entry name" value="Haem peroxidase domain superfamily, animal type"/>
    <property type="match status" value="1"/>
</dbReference>
<feature type="non-terminal residue" evidence="7">
    <location>
        <position position="578"/>
    </location>
</feature>
<keyword evidence="6" id="KW-0408">Iron</keyword>
<keyword evidence="6" id="KW-0349">Heme</keyword>
<evidence type="ECO:0000256" key="5">
    <source>
        <dbReference type="ARBA" id="ARBA00023180"/>
    </source>
</evidence>
<dbReference type="GO" id="GO:0046872">
    <property type="term" value="F:metal ion binding"/>
    <property type="evidence" value="ECO:0007669"/>
    <property type="project" value="UniProtKB-KW"/>
</dbReference>
<comment type="subcellular location">
    <subcellularLocation>
        <location evidence="1">Secreted</location>
    </subcellularLocation>
</comment>
<dbReference type="PANTHER" id="PTHR11475:SF4">
    <property type="entry name" value="CHORION PEROXIDASE"/>
    <property type="match status" value="1"/>
</dbReference>
<dbReference type="InterPro" id="IPR010255">
    <property type="entry name" value="Haem_peroxidase_sf"/>
</dbReference>
<accession>A0AAV5TR20</accession>
<dbReference type="GO" id="GO:0006979">
    <property type="term" value="P:response to oxidative stress"/>
    <property type="evidence" value="ECO:0007669"/>
    <property type="project" value="InterPro"/>
</dbReference>
<name>A0AAV5TR20_9BILA</name>
<keyword evidence="3" id="KW-0560">Oxidoreductase</keyword>
<evidence type="ECO:0000313" key="7">
    <source>
        <dbReference type="EMBL" id="GMS96928.1"/>
    </source>
</evidence>
<protein>
    <recommendedName>
        <fullName evidence="9">Peroxidase</fullName>
    </recommendedName>
</protein>
<evidence type="ECO:0000256" key="2">
    <source>
        <dbReference type="ARBA" id="ARBA00022525"/>
    </source>
</evidence>
<keyword evidence="3" id="KW-0575">Peroxidase</keyword>
<evidence type="ECO:0000256" key="4">
    <source>
        <dbReference type="ARBA" id="ARBA00022729"/>
    </source>
</evidence>
<sequence length="578" mass="64851">PYRSISGWCNHNDTENRELGSASTPIRRFMGAAKYDDGFNSVRRRSANGGLLPSTRVISNKIFAEASMPSFDPKYNHLLMQFGQWVTHDIVFTPLVVGPTGAMLDCTACESADITSNCAPIEIPEEDMFFPPRTDIGRKACIRMTRAINGQTGLGQRAQINQNSHFLDLSQVYGSTDCVAKSLRTFQDGQMKMYVTDVHNLPPQNINDINCQSQKSSPASLCFLAGDSRNSLQPGLISLHTVYLRQHNKWAELIRVLRPMWNDEQIYQETRRLMVALYQSHVYSEYLPKIIGQNKMREFNLMPSGLENIYDANVNPSVAAEFSTAAFRFGHSQARKDIPRATNKNGSIGGYTDLGQHIFYTQPLYDKIADVSAQTQGMVNCPAMAVDRQFSFPMRHEIFSTRGQKASGVDLPAFNVQRAREKGVQPYNEIRTRIPGLGRAATFDALSKDMDKANVDLLKQTYVSIDDVDLYVGILMEKVVDPTALLGPAGAYLIADQFAAFKKGDRFFFENTATAGTLTQGEKKEYNAIRSYSLAQLICENTFEMEIVQADIFQFNDRKVQCSSFQPFPINRILRNPS</sequence>
<dbReference type="GO" id="GO:0020037">
    <property type="term" value="F:heme binding"/>
    <property type="evidence" value="ECO:0007669"/>
    <property type="project" value="InterPro"/>
</dbReference>
<dbReference type="InterPro" id="IPR019791">
    <property type="entry name" value="Haem_peroxidase_animal"/>
</dbReference>
<dbReference type="SUPFAM" id="SSF48113">
    <property type="entry name" value="Heme-dependent peroxidases"/>
    <property type="match status" value="1"/>
</dbReference>
<feature type="non-terminal residue" evidence="7">
    <location>
        <position position="1"/>
    </location>
</feature>
<evidence type="ECO:0000256" key="6">
    <source>
        <dbReference type="PIRSR" id="PIRSR619791-2"/>
    </source>
</evidence>
<gene>
    <name evidence="7" type="ORF">PENTCL1PPCAC_19103</name>
</gene>
<proteinExistence type="predicted"/>
<keyword evidence="6" id="KW-0479">Metal-binding</keyword>